<dbReference type="Proteomes" id="UP001141434">
    <property type="component" value="Unassembled WGS sequence"/>
</dbReference>
<proteinExistence type="predicted"/>
<accession>A0A9W9EMW7</accession>
<dbReference type="EMBL" id="JAPMSZ010000011">
    <property type="protein sequence ID" value="KAJ5084792.1"/>
    <property type="molecule type" value="Genomic_DNA"/>
</dbReference>
<keyword evidence="3" id="KW-1185">Reference proteome</keyword>
<sequence>MSLHAPTEDRDTAPQFGQFHRPNPAATENSERTILVLLENLLRQEQQSKLYQGRLETRVYSDSVGYQKLRNHCIQLEKMVYGLEHHKSQQEATLRYTADVCQAISRDLALERNKVQELESRFNDVYPAIDKLLQRLTQDQNPPGSQDGMWTIQQLQHENLRQRELIACLQSTLQAREEMVQELQVALEQLTRELHRGNSNLNKPDDLTSNGTPSGCSDEESSVEIITKRPASIFPKF</sequence>
<dbReference type="GeneID" id="81399065"/>
<name>A0A9W9EMW7_9EURO</name>
<gene>
    <name evidence="2" type="ORF">NUU61_009371</name>
</gene>
<protein>
    <submittedName>
        <fullName evidence="2">Uncharacterized protein</fullName>
    </submittedName>
</protein>
<evidence type="ECO:0000256" key="1">
    <source>
        <dbReference type="SAM" id="MobiDB-lite"/>
    </source>
</evidence>
<feature type="compositionally biased region" description="Basic and acidic residues" evidence="1">
    <location>
        <begin position="1"/>
        <end position="12"/>
    </location>
</feature>
<dbReference type="AlphaFoldDB" id="A0A9W9EMW7"/>
<organism evidence="2 3">
    <name type="scientific">Penicillium alfredii</name>
    <dbReference type="NCBI Taxonomy" id="1506179"/>
    <lineage>
        <taxon>Eukaryota</taxon>
        <taxon>Fungi</taxon>
        <taxon>Dikarya</taxon>
        <taxon>Ascomycota</taxon>
        <taxon>Pezizomycotina</taxon>
        <taxon>Eurotiomycetes</taxon>
        <taxon>Eurotiomycetidae</taxon>
        <taxon>Eurotiales</taxon>
        <taxon>Aspergillaceae</taxon>
        <taxon>Penicillium</taxon>
    </lineage>
</organism>
<reference evidence="2" key="1">
    <citation type="submission" date="2022-11" db="EMBL/GenBank/DDBJ databases">
        <authorList>
            <person name="Petersen C."/>
        </authorList>
    </citation>
    <scope>NUCLEOTIDE SEQUENCE</scope>
    <source>
        <strain evidence="2">IBT 34128</strain>
    </source>
</reference>
<feature type="region of interest" description="Disordered" evidence="1">
    <location>
        <begin position="1"/>
        <end position="25"/>
    </location>
</feature>
<dbReference type="RefSeq" id="XP_056508189.1">
    <property type="nucleotide sequence ID" value="XM_056659896.1"/>
</dbReference>
<evidence type="ECO:0000313" key="3">
    <source>
        <dbReference type="Proteomes" id="UP001141434"/>
    </source>
</evidence>
<dbReference type="OrthoDB" id="4426943at2759"/>
<reference evidence="2" key="2">
    <citation type="journal article" date="2023" name="IMA Fungus">
        <title>Comparative genomic study of the Penicillium genus elucidates a diverse pangenome and 15 lateral gene transfer events.</title>
        <authorList>
            <person name="Petersen C."/>
            <person name="Sorensen T."/>
            <person name="Nielsen M.R."/>
            <person name="Sondergaard T.E."/>
            <person name="Sorensen J.L."/>
            <person name="Fitzpatrick D.A."/>
            <person name="Frisvad J.C."/>
            <person name="Nielsen K.L."/>
        </authorList>
    </citation>
    <scope>NUCLEOTIDE SEQUENCE</scope>
    <source>
        <strain evidence="2">IBT 34128</strain>
    </source>
</reference>
<evidence type="ECO:0000313" key="2">
    <source>
        <dbReference type="EMBL" id="KAJ5084792.1"/>
    </source>
</evidence>
<comment type="caution">
    <text evidence="2">The sequence shown here is derived from an EMBL/GenBank/DDBJ whole genome shotgun (WGS) entry which is preliminary data.</text>
</comment>
<feature type="region of interest" description="Disordered" evidence="1">
    <location>
        <begin position="197"/>
        <end position="224"/>
    </location>
</feature>
<feature type="compositionally biased region" description="Polar residues" evidence="1">
    <location>
        <begin position="197"/>
        <end position="215"/>
    </location>
</feature>